<reference evidence="15 16" key="1">
    <citation type="journal article" date="2018" name="Mol. Biol. Evol.">
        <title>Broad Genomic Sampling Reveals a Smut Pathogenic Ancestry of the Fungal Clade Ustilaginomycotina.</title>
        <authorList>
            <person name="Kijpornyongpan T."/>
            <person name="Mondo S.J."/>
            <person name="Barry K."/>
            <person name="Sandor L."/>
            <person name="Lee J."/>
            <person name="Lipzen A."/>
            <person name="Pangilinan J."/>
            <person name="LaButti K."/>
            <person name="Hainaut M."/>
            <person name="Henrissat B."/>
            <person name="Grigoriev I.V."/>
            <person name="Spatafora J.W."/>
            <person name="Aime M.C."/>
        </authorList>
    </citation>
    <scope>NUCLEOTIDE SEQUENCE [LARGE SCALE GENOMIC DNA]</scope>
    <source>
        <strain evidence="15 16">MCA 3882</strain>
    </source>
</reference>
<evidence type="ECO:0000256" key="9">
    <source>
        <dbReference type="ARBA" id="ARBA00022824"/>
    </source>
</evidence>
<feature type="transmembrane region" description="Helical" evidence="14">
    <location>
        <begin position="330"/>
        <end position="352"/>
    </location>
</feature>
<evidence type="ECO:0000256" key="14">
    <source>
        <dbReference type="PIRNR" id="PIRNR028810"/>
    </source>
</evidence>
<feature type="transmembrane region" description="Helical" evidence="14">
    <location>
        <begin position="65"/>
        <end position="82"/>
    </location>
</feature>
<dbReference type="AlphaFoldDB" id="A0A316V5F2"/>
<dbReference type="InParanoid" id="A0A316V5F2"/>
<dbReference type="EC" id="2.4.1.256" evidence="4 14"/>
<dbReference type="EMBL" id="KZ819608">
    <property type="protein sequence ID" value="PWN31453.1"/>
    <property type="molecule type" value="Genomic_DNA"/>
</dbReference>
<dbReference type="Proteomes" id="UP000245771">
    <property type="component" value="Unassembled WGS sequence"/>
</dbReference>
<keyword evidence="11 14" id="KW-0472">Membrane</keyword>
<evidence type="ECO:0000256" key="8">
    <source>
        <dbReference type="ARBA" id="ARBA00022692"/>
    </source>
</evidence>
<evidence type="ECO:0000256" key="10">
    <source>
        <dbReference type="ARBA" id="ARBA00022989"/>
    </source>
</evidence>
<organism evidence="15 16">
    <name type="scientific">Meira miltonrushii</name>
    <dbReference type="NCBI Taxonomy" id="1280837"/>
    <lineage>
        <taxon>Eukaryota</taxon>
        <taxon>Fungi</taxon>
        <taxon>Dikarya</taxon>
        <taxon>Basidiomycota</taxon>
        <taxon>Ustilaginomycotina</taxon>
        <taxon>Exobasidiomycetes</taxon>
        <taxon>Exobasidiales</taxon>
        <taxon>Brachybasidiaceae</taxon>
        <taxon>Meira</taxon>
    </lineage>
</organism>
<feature type="transmembrane region" description="Helical" evidence="14">
    <location>
        <begin position="103"/>
        <end position="122"/>
    </location>
</feature>
<evidence type="ECO:0000256" key="7">
    <source>
        <dbReference type="ARBA" id="ARBA00022679"/>
    </source>
</evidence>
<dbReference type="InterPro" id="IPR016900">
    <property type="entry name" value="Alg10"/>
</dbReference>
<evidence type="ECO:0000256" key="13">
    <source>
        <dbReference type="ARBA" id="ARBA00048064"/>
    </source>
</evidence>
<dbReference type="FunCoup" id="A0A316V5F2">
    <property type="interactions" value="583"/>
</dbReference>
<evidence type="ECO:0000313" key="15">
    <source>
        <dbReference type="EMBL" id="PWN31453.1"/>
    </source>
</evidence>
<evidence type="ECO:0000256" key="12">
    <source>
        <dbReference type="ARBA" id="ARBA00044727"/>
    </source>
</evidence>
<comment type="function">
    <text evidence="12">Dol-P-Glc:Glc(2)Man(9)GlcNAc(2)-PP-Dol alpha-1,2-glucosyltransferase that operates in the biosynthetic pathway of dolichol-linked oligosaccharides, the glycan precursors employed in protein asparagine (N)-glycosylation. The assembly of dolichol-linked oligosaccharides begins on the cytosolic side of the endoplasmic reticulum membrane and finishes in its lumen. The sequential addition of sugars to dolichol pyrophosphate produces dolichol-linked oligosaccharides containing fourteen sugars, including two GlcNAcs, nine mannoses and three glucoses. Once assembled, the oligosaccharide is transferred from the lipid to nascent proteins by oligosaccharyltransferases. In the lumen of the endoplasmic reticulum, adds the third and last glucose residue from dolichyl phosphate glucose (Dol-P-Glc) onto the lipid-linked oligosaccharide intermediate Glc(2)Man(9)GlcNAc(2)-PP-Dol to produce Glc(3)Man(9)GlcNAc(2)-PP-Dol.</text>
</comment>
<dbReference type="GO" id="GO:0005789">
    <property type="term" value="C:endoplasmic reticulum membrane"/>
    <property type="evidence" value="ECO:0007669"/>
    <property type="project" value="UniProtKB-SubCell"/>
</dbReference>
<feature type="transmembrane region" description="Helical" evidence="14">
    <location>
        <begin position="407"/>
        <end position="427"/>
    </location>
</feature>
<dbReference type="GO" id="GO:0006488">
    <property type="term" value="P:dolichol-linked oligosaccharide biosynthetic process"/>
    <property type="evidence" value="ECO:0007669"/>
    <property type="project" value="UniProtKB-UniRule"/>
</dbReference>
<evidence type="ECO:0000256" key="6">
    <source>
        <dbReference type="ARBA" id="ARBA00022676"/>
    </source>
</evidence>
<comment type="catalytic activity">
    <reaction evidence="13">
        <text>an alpha-D-Glc-(1-&gt;3)-alpha-D-Glc-(1-&gt;3)-alpha-D-Man-(1-&gt;2)-alpha-D-Man-(1-&gt;2)-alpha-D-Man-(1-&gt;3)-[alpha-D-Man-(1-&gt;2)-alpha-D-Man-(1-&gt;3)-[alpha-D-Man-(1-&gt;2)-alpha-D-Man-(1-&gt;6)]-alpha-D-Man-(1-&gt;6)]-beta-D-Man-(1-&gt;4)-beta-D-GlcNAc-(1-&gt;4)-alpha-D-GlcNAc-diphospho-di-trans,poly-cis-dolichol + a di-trans,poly-cis-dolichyl beta-D-glucosyl phosphate = a alpha-D-Glc-(1-&gt;2)-alpha-D-Glc-(1-&gt;3)-alpha-D-Glc-(1-&gt;3)-alpha-D-Man-(1-&gt;2)-alpha-D-Man-(1-&gt;2)-alpha-D-Man-(1-&gt;3)-[alpha-D-Man-(1-&gt;2)-alpha-D-Man-(1-&gt;3)-[alpha-D-Man-(1-&gt;2)-alpha-D-Man-(1-&gt;6)]-alpha-D-Man-(1-&gt;6)]-beta-D-Man-(1-&gt;4)-beta-D-GlcNAc-(1-&gt;4)-alpha-D-GlcNAc-diphospho-di-trans,poly-cis-dolichol + a di-trans,poly-cis-dolichyl phosphate + H(+)</text>
        <dbReference type="Rhea" id="RHEA:29543"/>
        <dbReference type="Rhea" id="RHEA-COMP:19498"/>
        <dbReference type="Rhea" id="RHEA-COMP:19502"/>
        <dbReference type="Rhea" id="RHEA-COMP:19512"/>
        <dbReference type="Rhea" id="RHEA-COMP:19522"/>
        <dbReference type="ChEBI" id="CHEBI:15378"/>
        <dbReference type="ChEBI" id="CHEBI:57525"/>
        <dbReference type="ChEBI" id="CHEBI:57683"/>
        <dbReference type="ChEBI" id="CHEBI:132522"/>
        <dbReference type="ChEBI" id="CHEBI:132523"/>
        <dbReference type="EC" id="2.4.1.256"/>
    </reaction>
    <physiologicalReaction direction="left-to-right" evidence="13">
        <dbReference type="Rhea" id="RHEA:29544"/>
    </physiologicalReaction>
</comment>
<feature type="transmembrane region" description="Helical" evidence="14">
    <location>
        <begin position="381"/>
        <end position="400"/>
    </location>
</feature>
<feature type="transmembrane region" description="Helical" evidence="14">
    <location>
        <begin position="7"/>
        <end position="27"/>
    </location>
</feature>
<keyword evidence="10 14" id="KW-1133">Transmembrane helix</keyword>
<comment type="subcellular location">
    <subcellularLocation>
        <location evidence="1">Endoplasmic reticulum membrane</location>
        <topology evidence="1">Multi-pass membrane protein</topology>
    </subcellularLocation>
</comment>
<dbReference type="PANTHER" id="PTHR12989:SF10">
    <property type="entry name" value="DOL-P-GLC:GLC(2)MAN(9)GLCNAC(2)-PP-DOL ALPHA-1,2-GLUCOSYLTRANSFERASE-RELATED"/>
    <property type="match status" value="1"/>
</dbReference>
<comment type="caution">
    <text evidence="14">Lacks conserved residue(s) required for the propagation of feature annotation.</text>
</comment>
<feature type="transmembrane region" description="Helical" evidence="14">
    <location>
        <begin position="192"/>
        <end position="214"/>
    </location>
</feature>
<dbReference type="GeneID" id="37019256"/>
<keyword evidence="9" id="KW-0256">Endoplasmic reticulum</keyword>
<gene>
    <name evidence="15" type="ORF">FA14DRAFT_151418</name>
</gene>
<protein>
    <recommendedName>
        <fullName evidence="5 14">Dol-P-Glc:Glc(2)Man(9)GlcNAc(2)-PP-Dol alpha-1,2-glucosyltransferase</fullName>
        <ecNumber evidence="4 14">2.4.1.256</ecNumber>
    </recommendedName>
</protein>
<evidence type="ECO:0000256" key="3">
    <source>
        <dbReference type="ARBA" id="ARBA00010600"/>
    </source>
</evidence>
<comment type="pathway">
    <text evidence="2">Protein modification; protein glycosylation.</text>
</comment>
<dbReference type="GO" id="GO:0106073">
    <property type="term" value="F:dolichyl pyrophosphate Glc2Man9GlcNAc2 alpha-1,2-glucosyltransferase activity"/>
    <property type="evidence" value="ECO:0007669"/>
    <property type="project" value="UniProtKB-UniRule"/>
</dbReference>
<dbReference type="RefSeq" id="XP_025351755.1">
    <property type="nucleotide sequence ID" value="XM_025497475.1"/>
</dbReference>
<proteinExistence type="inferred from homology"/>
<evidence type="ECO:0000256" key="2">
    <source>
        <dbReference type="ARBA" id="ARBA00004922"/>
    </source>
</evidence>
<evidence type="ECO:0000256" key="1">
    <source>
        <dbReference type="ARBA" id="ARBA00004477"/>
    </source>
</evidence>
<dbReference type="PANTHER" id="PTHR12989">
    <property type="entry name" value="ALPHA-1,2-GLUCOSYLTRANSFERASE ALG10"/>
    <property type="match status" value="1"/>
</dbReference>
<feature type="transmembrane region" description="Helical" evidence="14">
    <location>
        <begin position="471"/>
        <end position="494"/>
    </location>
</feature>
<keyword evidence="16" id="KW-1185">Reference proteome</keyword>
<evidence type="ECO:0000256" key="5">
    <source>
        <dbReference type="ARBA" id="ARBA00018512"/>
    </source>
</evidence>
<feature type="transmembrane region" description="Helical" evidence="14">
    <location>
        <begin position="162"/>
        <end position="185"/>
    </location>
</feature>
<sequence>MLNRSTLWSSTIALTYIAIAAIASQLVNDIVPQPYLDEIFHIPQAQQYCKGEFAKYDPKLTTPPGLYIVSLIQGQIGSLLALGTGTLNSKTCQSVSQLRQTSLFALFLLPYILASYCLATPANVTITQDRNVKVGWQRTSVPISPMEAITPNVHTISFLPPMWFFGLLYYTDVPSTLFVMAMLAASKRNENLLAALLGAISLTLRQTNIVWILFAMGTSALSNLSTIGLDTRPLSQTSVIEQLRSITSLPALTAIRILSQTAMPYIPVFGASAAFILYNGSIVLGDKEHHQVSTHWVQPFYFAAFASFFAWPTLLISLNRARRGFHLSTLRILGEIVSLALIFSIALAAVQYGTVEHPFILADNRHYAFYFWRKIIKRTDWARYALAIPYTISIRAWWIALSQHFSFFWLVGFCMCLSAAVIPSPLIEPRYFMIPFIIARLGLMQSTKPSEPTVGGSRQSLVKLNDISKPFFNACLVEMIWFALINGSTLYLFLYKPFRWPDSIDWQRFMW</sequence>
<keyword evidence="7" id="KW-0808">Transferase</keyword>
<accession>A0A316V5F2</accession>
<dbReference type="STRING" id="1280837.A0A316V5F2"/>
<keyword evidence="8 14" id="KW-0812">Transmembrane</keyword>
<comment type="similarity">
    <text evidence="3 14">Belongs to the ALG10 glucosyltransferase family.</text>
</comment>
<keyword evidence="6 14" id="KW-0328">Glycosyltransferase</keyword>
<evidence type="ECO:0000313" key="16">
    <source>
        <dbReference type="Proteomes" id="UP000245771"/>
    </source>
</evidence>
<dbReference type="OrthoDB" id="4769at2759"/>
<dbReference type="Pfam" id="PF04922">
    <property type="entry name" value="DIE2_ALG10"/>
    <property type="match status" value="1"/>
</dbReference>
<evidence type="ECO:0000256" key="4">
    <source>
        <dbReference type="ARBA" id="ARBA00011967"/>
    </source>
</evidence>
<dbReference type="PIRSF" id="PIRSF028810">
    <property type="entry name" value="Alpha1_2_glucosyltferase_Alg10"/>
    <property type="match status" value="1"/>
</dbReference>
<name>A0A316V5F2_9BASI</name>
<evidence type="ECO:0000256" key="11">
    <source>
        <dbReference type="ARBA" id="ARBA00023136"/>
    </source>
</evidence>
<feature type="transmembrane region" description="Helical" evidence="14">
    <location>
        <begin position="300"/>
        <end position="318"/>
    </location>
</feature>